<evidence type="ECO:0000313" key="2">
    <source>
        <dbReference type="EMBL" id="CPR20726.1"/>
    </source>
</evidence>
<dbReference type="RefSeq" id="WP_046479033.1">
    <property type="nucleotide sequence ID" value="NZ_LN829118.1"/>
</dbReference>
<dbReference type="EMBL" id="LN829119">
    <property type="protein sequence ID" value="CPR20726.1"/>
    <property type="molecule type" value="Genomic_DNA"/>
</dbReference>
<reference evidence="3" key="1">
    <citation type="submission" date="2015-02" db="EMBL/GenBank/DDBJ databases">
        <authorList>
            <person name="Chooi Y.-H."/>
        </authorList>
    </citation>
    <scope>NUCLEOTIDE SEQUENCE [LARGE SCALE GENOMIC DNA]</scope>
    <source>
        <strain evidence="3">strain Y</strain>
    </source>
</reference>
<dbReference type="Proteomes" id="UP000033187">
    <property type="component" value="Chromosome 1"/>
</dbReference>
<keyword evidence="3" id="KW-1185">Reference proteome</keyword>
<organism evidence="2 3">
    <name type="scientific">Candidatus Filomicrobium marinum</name>
    <dbReference type="NCBI Taxonomy" id="1608628"/>
    <lineage>
        <taxon>Bacteria</taxon>
        <taxon>Pseudomonadati</taxon>
        <taxon>Pseudomonadota</taxon>
        <taxon>Alphaproteobacteria</taxon>
        <taxon>Hyphomicrobiales</taxon>
        <taxon>Hyphomicrobiaceae</taxon>
        <taxon>Filomicrobium</taxon>
    </lineage>
</organism>
<accession>A0A0D6JHA3</accession>
<proteinExistence type="predicted"/>
<gene>
    <name evidence="2" type="ORF">YBN1229_v1_2739</name>
</gene>
<dbReference type="OrthoDB" id="6712829at2"/>
<dbReference type="KEGG" id="fil:BN1229_v1_3183"/>
<evidence type="ECO:0000259" key="1">
    <source>
        <dbReference type="Pfam" id="PF13643"/>
    </source>
</evidence>
<sequence>MQQRIAALTTSSHIPADVAKWADEIRIVGNDAAHDAAELAKEDVDEIAEFVDAFLQYVFTMPAKFARRQSRKNAANVAP</sequence>
<dbReference type="KEGG" id="fiy:BN1229_v1_2739"/>
<dbReference type="Pfam" id="PF13643">
    <property type="entry name" value="DUF4145"/>
    <property type="match status" value="1"/>
</dbReference>
<feature type="domain" description="DUF4145" evidence="1">
    <location>
        <begin position="2"/>
        <end position="52"/>
    </location>
</feature>
<name>A0A0D6JHA3_9HYPH</name>
<dbReference type="InterPro" id="IPR025285">
    <property type="entry name" value="DUF4145"/>
</dbReference>
<dbReference type="AlphaFoldDB" id="A0A0D6JHA3"/>
<evidence type="ECO:0000313" key="3">
    <source>
        <dbReference type="Proteomes" id="UP000033187"/>
    </source>
</evidence>
<protein>
    <recommendedName>
        <fullName evidence="1">DUF4145 domain-containing protein</fullName>
    </recommendedName>
</protein>